<dbReference type="Proteomes" id="UP001305414">
    <property type="component" value="Unassembled WGS sequence"/>
</dbReference>
<sequence>MPIALDIDISAQLSVNGEVPPSSATLSHLTGYPVVNDGIIYFKKNPYGQKSIDLSDSAYQKFVKPIFPYLDKPYRYVEPYVKRADAFGDDTLSRIDERIPALKKSTDELVSDGKAIVFFPVRKGLETKDHITDVYNSEYKKVGGEGIITSGKALISTSLFVTSEALTWVGDYLRAGKVRAKEAGHDVARQANNNKREG</sequence>
<dbReference type="Pfam" id="PF17316">
    <property type="entry name" value="Perilipin_2"/>
    <property type="match status" value="1"/>
</dbReference>
<gene>
    <name evidence="1" type="ORF">RRF57_007086</name>
</gene>
<evidence type="ECO:0008006" key="3">
    <source>
        <dbReference type="Google" id="ProtNLM"/>
    </source>
</evidence>
<keyword evidence="2" id="KW-1185">Reference proteome</keyword>
<organism evidence="1 2">
    <name type="scientific">Xylaria bambusicola</name>
    <dbReference type="NCBI Taxonomy" id="326684"/>
    <lineage>
        <taxon>Eukaryota</taxon>
        <taxon>Fungi</taxon>
        <taxon>Dikarya</taxon>
        <taxon>Ascomycota</taxon>
        <taxon>Pezizomycotina</taxon>
        <taxon>Sordariomycetes</taxon>
        <taxon>Xylariomycetidae</taxon>
        <taxon>Xylariales</taxon>
        <taxon>Xylariaceae</taxon>
        <taxon>Xylaria</taxon>
    </lineage>
</organism>
<dbReference type="AlphaFoldDB" id="A0AAN7Z7A5"/>
<comment type="caution">
    <text evidence="1">The sequence shown here is derived from an EMBL/GenBank/DDBJ whole genome shotgun (WGS) entry which is preliminary data.</text>
</comment>
<name>A0AAN7Z7A5_9PEZI</name>
<reference evidence="1 2" key="1">
    <citation type="submission" date="2023-10" db="EMBL/GenBank/DDBJ databases">
        <title>Draft genome sequence of Xylaria bambusicola isolate GMP-LS, the root and basal stem rot pathogen of sugarcane in Indonesia.</title>
        <authorList>
            <person name="Selvaraj P."/>
            <person name="Muralishankar V."/>
            <person name="Muruganantham S."/>
            <person name="Sp S."/>
            <person name="Haryani S."/>
            <person name="Lau K.J.X."/>
            <person name="Naqvi N.I."/>
        </authorList>
    </citation>
    <scope>NUCLEOTIDE SEQUENCE [LARGE SCALE GENOMIC DNA]</scope>
    <source>
        <strain evidence="1">GMP-LS</strain>
    </source>
</reference>
<protein>
    <recommendedName>
        <fullName evidence="3">CAP20</fullName>
    </recommendedName>
</protein>
<proteinExistence type="predicted"/>
<accession>A0AAN7Z7A5</accession>
<dbReference type="EMBL" id="JAWHQM010000019">
    <property type="protein sequence ID" value="KAK5631372.1"/>
    <property type="molecule type" value="Genomic_DNA"/>
</dbReference>
<evidence type="ECO:0000313" key="2">
    <source>
        <dbReference type="Proteomes" id="UP001305414"/>
    </source>
</evidence>
<evidence type="ECO:0000313" key="1">
    <source>
        <dbReference type="EMBL" id="KAK5631372.1"/>
    </source>
</evidence>